<dbReference type="Gene3D" id="3.40.50.450">
    <property type="match status" value="1"/>
</dbReference>
<dbReference type="RefSeq" id="WP_022935855.1">
    <property type="nucleotide sequence ID" value="NZ_LR214940.1"/>
</dbReference>
<protein>
    <submittedName>
        <fullName evidence="2">DNA processing protein</fullName>
    </submittedName>
</protein>
<feature type="domain" description="Smf/DprA SLOG" evidence="1">
    <location>
        <begin position="50"/>
        <end position="242"/>
    </location>
</feature>
<dbReference type="InterPro" id="IPR057666">
    <property type="entry name" value="DrpA_SLOG"/>
</dbReference>
<dbReference type="SUPFAM" id="SSF102405">
    <property type="entry name" value="MCP/YpsA-like"/>
    <property type="match status" value="1"/>
</dbReference>
<evidence type="ECO:0000313" key="3">
    <source>
        <dbReference type="Proteomes" id="UP000290482"/>
    </source>
</evidence>
<accession>A0A448ZVP2</accession>
<reference evidence="2 3" key="1">
    <citation type="submission" date="2019-01" db="EMBL/GenBank/DDBJ databases">
        <authorList>
            <consortium name="Pathogen Informatics"/>
        </authorList>
    </citation>
    <scope>NUCLEOTIDE SEQUENCE [LARGE SCALE GENOMIC DNA]</scope>
    <source>
        <strain evidence="2 3">NCTC10112</strain>
    </source>
</reference>
<proteinExistence type="predicted"/>
<name>A0A448ZVP2_METOS</name>
<gene>
    <name evidence="2" type="primary">smf</name>
    <name evidence="2" type="ORF">NCTC10112_00082</name>
</gene>
<dbReference type="GO" id="GO:0009294">
    <property type="term" value="P:DNA-mediated transformation"/>
    <property type="evidence" value="ECO:0007669"/>
    <property type="project" value="InterPro"/>
</dbReference>
<dbReference type="OrthoDB" id="9785707at2"/>
<evidence type="ECO:0000313" key="2">
    <source>
        <dbReference type="EMBL" id="VEU55201.1"/>
    </source>
</evidence>
<keyword evidence="3" id="KW-1185">Reference proteome</keyword>
<dbReference type="KEGG" id="mob:NCTC10112_00082"/>
<dbReference type="Proteomes" id="UP000290482">
    <property type="component" value="Chromosome"/>
</dbReference>
<dbReference type="AlphaFoldDB" id="A0A448ZVP2"/>
<organism evidence="2 3">
    <name type="scientific">Metamycoplasma orale</name>
    <name type="common">Mycoplasma orale</name>
    <dbReference type="NCBI Taxonomy" id="2121"/>
    <lineage>
        <taxon>Bacteria</taxon>
        <taxon>Bacillati</taxon>
        <taxon>Mycoplasmatota</taxon>
        <taxon>Mycoplasmoidales</taxon>
        <taxon>Metamycoplasmataceae</taxon>
        <taxon>Metamycoplasma</taxon>
    </lineage>
</organism>
<evidence type="ECO:0000259" key="1">
    <source>
        <dbReference type="Pfam" id="PF02481"/>
    </source>
</evidence>
<dbReference type="Pfam" id="PF02481">
    <property type="entry name" value="DNA_processg_A"/>
    <property type="match status" value="1"/>
</dbReference>
<dbReference type="EMBL" id="LR214940">
    <property type="protein sequence ID" value="VEU55201.1"/>
    <property type="molecule type" value="Genomic_DNA"/>
</dbReference>
<sequence length="249" mass="28374">MIENYLLYFNQKYKGNWDDVYNAIKNLEQVDKEIINKIANEPWNKDEGYISILSDDYPMSLSIISKPPFILYWKGNKDILNSERKIHITGNYKSENIDKVLSLIHSVPDNCAIVNGGWKGLDEDIIRTAIKFNKKLILISPCGIGLNYFEKLIPAEYTNYLIISELPNACHTTKASIYLRNRLLVGLSNSMVLLATQDKKLYGIIDEFLNFGKDIYCVVPSPNDKENANIDLINLGAEAIQDLSLPLQH</sequence>